<keyword evidence="2" id="KW-1185">Reference proteome</keyword>
<dbReference type="EMBL" id="CAJVQC010000118">
    <property type="protein sequence ID" value="CAG8461194.1"/>
    <property type="molecule type" value="Genomic_DNA"/>
</dbReference>
<dbReference type="Proteomes" id="UP000789920">
    <property type="component" value="Unassembled WGS sequence"/>
</dbReference>
<name>A0ACA9KA05_9GLOM</name>
<comment type="caution">
    <text evidence="1">The sequence shown here is derived from an EMBL/GenBank/DDBJ whole genome shotgun (WGS) entry which is preliminary data.</text>
</comment>
<organism evidence="1 2">
    <name type="scientific">Racocetra persica</name>
    <dbReference type="NCBI Taxonomy" id="160502"/>
    <lineage>
        <taxon>Eukaryota</taxon>
        <taxon>Fungi</taxon>
        <taxon>Fungi incertae sedis</taxon>
        <taxon>Mucoromycota</taxon>
        <taxon>Glomeromycotina</taxon>
        <taxon>Glomeromycetes</taxon>
        <taxon>Diversisporales</taxon>
        <taxon>Gigasporaceae</taxon>
        <taxon>Racocetra</taxon>
    </lineage>
</organism>
<proteinExistence type="predicted"/>
<gene>
    <name evidence="1" type="ORF">RPERSI_LOCUS165</name>
</gene>
<accession>A0ACA9KA05</accession>
<reference evidence="1" key="1">
    <citation type="submission" date="2021-06" db="EMBL/GenBank/DDBJ databases">
        <authorList>
            <person name="Kallberg Y."/>
            <person name="Tangrot J."/>
            <person name="Rosling A."/>
        </authorList>
    </citation>
    <scope>NUCLEOTIDE SEQUENCE</scope>
    <source>
        <strain evidence="1">MA461A</strain>
    </source>
</reference>
<evidence type="ECO:0000313" key="1">
    <source>
        <dbReference type="EMBL" id="CAG8461194.1"/>
    </source>
</evidence>
<evidence type="ECO:0000313" key="2">
    <source>
        <dbReference type="Proteomes" id="UP000789920"/>
    </source>
</evidence>
<sequence>MMVILIMNSVYGGHLNHELSSWCHLNYKLSSQWSSIVNLVHSGYLNRELMIISMVNSVHGDHLNHELSSWCPIMNSVYSGHQS</sequence>
<protein>
    <submittedName>
        <fullName evidence="1">33789_t:CDS:1</fullName>
    </submittedName>
</protein>